<accession>A0A1L9RQJ7</accession>
<dbReference type="AlphaFoldDB" id="A0A1L9RQJ7"/>
<keyword evidence="3 6" id="KW-1133">Transmembrane helix</keyword>
<evidence type="ECO:0000256" key="2">
    <source>
        <dbReference type="ARBA" id="ARBA00022692"/>
    </source>
</evidence>
<dbReference type="Pfam" id="PF07690">
    <property type="entry name" value="MFS_1"/>
    <property type="match status" value="1"/>
</dbReference>
<dbReference type="EMBL" id="KV878211">
    <property type="protein sequence ID" value="OJJ37087.1"/>
    <property type="molecule type" value="Genomic_DNA"/>
</dbReference>
<dbReference type="OrthoDB" id="2351791at2759"/>
<gene>
    <name evidence="8" type="ORF">ASPWEDRAFT_170579</name>
</gene>
<feature type="transmembrane region" description="Helical" evidence="6">
    <location>
        <begin position="389"/>
        <end position="409"/>
    </location>
</feature>
<evidence type="ECO:0000256" key="5">
    <source>
        <dbReference type="SAM" id="MobiDB-lite"/>
    </source>
</evidence>
<dbReference type="PROSITE" id="PS50850">
    <property type="entry name" value="MFS"/>
    <property type="match status" value="1"/>
</dbReference>
<dbReference type="RefSeq" id="XP_040690763.1">
    <property type="nucleotide sequence ID" value="XM_040830646.1"/>
</dbReference>
<reference evidence="9" key="1">
    <citation type="journal article" date="2017" name="Genome Biol.">
        <title>Comparative genomics reveals high biological diversity and specific adaptations in the industrially and medically important fungal genus Aspergillus.</title>
        <authorList>
            <person name="de Vries R.P."/>
            <person name="Riley R."/>
            <person name="Wiebenga A."/>
            <person name="Aguilar-Osorio G."/>
            <person name="Amillis S."/>
            <person name="Uchima C.A."/>
            <person name="Anderluh G."/>
            <person name="Asadollahi M."/>
            <person name="Askin M."/>
            <person name="Barry K."/>
            <person name="Battaglia E."/>
            <person name="Bayram O."/>
            <person name="Benocci T."/>
            <person name="Braus-Stromeyer S.A."/>
            <person name="Caldana C."/>
            <person name="Canovas D."/>
            <person name="Cerqueira G.C."/>
            <person name="Chen F."/>
            <person name="Chen W."/>
            <person name="Choi C."/>
            <person name="Clum A."/>
            <person name="Dos Santos R.A."/>
            <person name="Damasio A.R."/>
            <person name="Diallinas G."/>
            <person name="Emri T."/>
            <person name="Fekete E."/>
            <person name="Flipphi M."/>
            <person name="Freyberg S."/>
            <person name="Gallo A."/>
            <person name="Gournas C."/>
            <person name="Habgood R."/>
            <person name="Hainaut M."/>
            <person name="Harispe M.L."/>
            <person name="Henrissat B."/>
            <person name="Hilden K.S."/>
            <person name="Hope R."/>
            <person name="Hossain A."/>
            <person name="Karabika E."/>
            <person name="Karaffa L."/>
            <person name="Karanyi Z."/>
            <person name="Krasevec N."/>
            <person name="Kuo A."/>
            <person name="Kusch H."/>
            <person name="LaButti K."/>
            <person name="Lagendijk E.L."/>
            <person name="Lapidus A."/>
            <person name="Levasseur A."/>
            <person name="Lindquist E."/>
            <person name="Lipzen A."/>
            <person name="Logrieco A.F."/>
            <person name="MacCabe A."/>
            <person name="Maekelae M.R."/>
            <person name="Malavazi I."/>
            <person name="Melin P."/>
            <person name="Meyer V."/>
            <person name="Mielnichuk N."/>
            <person name="Miskei M."/>
            <person name="Molnar A.P."/>
            <person name="Mule G."/>
            <person name="Ngan C.Y."/>
            <person name="Orejas M."/>
            <person name="Orosz E."/>
            <person name="Ouedraogo J.P."/>
            <person name="Overkamp K.M."/>
            <person name="Park H.-S."/>
            <person name="Perrone G."/>
            <person name="Piumi F."/>
            <person name="Punt P.J."/>
            <person name="Ram A.F."/>
            <person name="Ramon A."/>
            <person name="Rauscher S."/>
            <person name="Record E."/>
            <person name="Riano-Pachon D.M."/>
            <person name="Robert V."/>
            <person name="Roehrig J."/>
            <person name="Ruller R."/>
            <person name="Salamov A."/>
            <person name="Salih N.S."/>
            <person name="Samson R.A."/>
            <person name="Sandor E."/>
            <person name="Sanguinetti M."/>
            <person name="Schuetze T."/>
            <person name="Sepcic K."/>
            <person name="Shelest E."/>
            <person name="Sherlock G."/>
            <person name="Sophianopoulou V."/>
            <person name="Squina F.M."/>
            <person name="Sun H."/>
            <person name="Susca A."/>
            <person name="Todd R.B."/>
            <person name="Tsang A."/>
            <person name="Unkles S.E."/>
            <person name="van de Wiele N."/>
            <person name="van Rossen-Uffink D."/>
            <person name="Oliveira J.V."/>
            <person name="Vesth T.C."/>
            <person name="Visser J."/>
            <person name="Yu J.-H."/>
            <person name="Zhou M."/>
            <person name="Andersen M.R."/>
            <person name="Archer D.B."/>
            <person name="Baker S.E."/>
            <person name="Benoit I."/>
            <person name="Brakhage A.A."/>
            <person name="Braus G.H."/>
            <person name="Fischer R."/>
            <person name="Frisvad J.C."/>
            <person name="Goldman G.H."/>
            <person name="Houbraken J."/>
            <person name="Oakley B."/>
            <person name="Pocsi I."/>
            <person name="Scazzocchio C."/>
            <person name="Seiboth B."/>
            <person name="vanKuyk P.A."/>
            <person name="Wortman J."/>
            <person name="Dyer P.S."/>
            <person name="Grigoriev I.V."/>
        </authorList>
    </citation>
    <scope>NUCLEOTIDE SEQUENCE [LARGE SCALE GENOMIC DNA]</scope>
    <source>
        <strain evidence="9">DTO 134E9</strain>
    </source>
</reference>
<feature type="transmembrane region" description="Helical" evidence="6">
    <location>
        <begin position="187"/>
        <end position="210"/>
    </location>
</feature>
<dbReference type="GO" id="GO:0005886">
    <property type="term" value="C:plasma membrane"/>
    <property type="evidence" value="ECO:0007669"/>
    <property type="project" value="TreeGrafter"/>
</dbReference>
<feature type="region of interest" description="Disordered" evidence="5">
    <location>
        <begin position="1"/>
        <end position="20"/>
    </location>
</feature>
<dbReference type="InterPro" id="IPR036259">
    <property type="entry name" value="MFS_trans_sf"/>
</dbReference>
<name>A0A1L9RQJ7_ASPWE</name>
<feature type="domain" description="Major facilitator superfamily (MFS) profile" evidence="7">
    <location>
        <begin position="63"/>
        <end position="549"/>
    </location>
</feature>
<dbReference type="InterPro" id="IPR011701">
    <property type="entry name" value="MFS"/>
</dbReference>
<feature type="transmembrane region" description="Helical" evidence="6">
    <location>
        <begin position="459"/>
        <end position="482"/>
    </location>
</feature>
<feature type="transmembrane region" description="Helical" evidence="6">
    <location>
        <begin position="127"/>
        <end position="148"/>
    </location>
</feature>
<keyword evidence="4 6" id="KW-0472">Membrane</keyword>
<keyword evidence="9" id="KW-1185">Reference proteome</keyword>
<dbReference type="GO" id="GO:0022857">
    <property type="term" value="F:transmembrane transporter activity"/>
    <property type="evidence" value="ECO:0007669"/>
    <property type="project" value="InterPro"/>
</dbReference>
<feature type="transmembrane region" description="Helical" evidence="6">
    <location>
        <begin position="353"/>
        <end position="377"/>
    </location>
</feature>
<evidence type="ECO:0000256" key="4">
    <source>
        <dbReference type="ARBA" id="ARBA00023136"/>
    </source>
</evidence>
<organism evidence="8 9">
    <name type="scientific">Aspergillus wentii DTO 134E9</name>
    <dbReference type="NCBI Taxonomy" id="1073089"/>
    <lineage>
        <taxon>Eukaryota</taxon>
        <taxon>Fungi</taxon>
        <taxon>Dikarya</taxon>
        <taxon>Ascomycota</taxon>
        <taxon>Pezizomycotina</taxon>
        <taxon>Eurotiomycetes</taxon>
        <taxon>Eurotiomycetidae</taxon>
        <taxon>Eurotiales</taxon>
        <taxon>Aspergillaceae</taxon>
        <taxon>Aspergillus</taxon>
        <taxon>Aspergillus subgen. Cremei</taxon>
    </lineage>
</organism>
<evidence type="ECO:0000256" key="3">
    <source>
        <dbReference type="ARBA" id="ARBA00022989"/>
    </source>
</evidence>
<evidence type="ECO:0000259" key="7">
    <source>
        <dbReference type="PROSITE" id="PS50850"/>
    </source>
</evidence>
<evidence type="ECO:0000256" key="6">
    <source>
        <dbReference type="SAM" id="Phobius"/>
    </source>
</evidence>
<dbReference type="VEuPathDB" id="FungiDB:ASPWEDRAFT_170579"/>
<dbReference type="InterPro" id="IPR020846">
    <property type="entry name" value="MFS_dom"/>
</dbReference>
<sequence>MGVPEATENAENDTISYIDPPLSYHSVDEEKQISAITDPTEIPQDEANPDDTVWKPGVREWLVLVCVSTLAMMDSFCATTVVSLIPGLSKSFSKPIAATLWCATGYLLANAASQAFFFLLSEVFGHGPLLLIAVVVSTIGTGICGGSSNLPTLIAGRFIQGIGGGGATSISLLIVADMIPPPYRGRFSGYVFMNQVAGAMLGPFLGGIFIDYVEYSWAFYFNLVFCALGMLMIPFAIDLRGQKGDYFYKLRVVDWIGAFLTMLGIGCLLVGLSFGGTLCKWDDWQTLTPLVIGGASIIALIVYENIWAVQPLFSSTVFRSYSAVMAYIGSFLHGLLMFCQLQYLIIYLASIKLLALTSAGVSLMAITGFSLLTTIFSNRYANTPRSSPWTIRAGWILNILATALLIVLYSQTPTAGWIFIFITAGMGHGLLISGYNTYMQAFPQRQDGEDEHRVSASAMIMYSFLRTWGMCIAIPVGGAMLLNQMNGNIVSISNDDVDNGHAKRRLITSEGITNMHFIRLVGFQIVWQVFTGVAALGGITSCFVHVKREK</sequence>
<dbReference type="PANTHER" id="PTHR23501">
    <property type="entry name" value="MAJOR FACILITATOR SUPERFAMILY"/>
    <property type="match status" value="1"/>
</dbReference>
<feature type="transmembrane region" description="Helical" evidence="6">
    <location>
        <begin position="324"/>
        <end position="347"/>
    </location>
</feature>
<dbReference type="STRING" id="1073089.A0A1L9RQJ7"/>
<feature type="transmembrane region" description="Helical" evidence="6">
    <location>
        <begin position="415"/>
        <end position="438"/>
    </location>
</feature>
<feature type="transmembrane region" description="Helical" evidence="6">
    <location>
        <begin position="61"/>
        <end position="86"/>
    </location>
</feature>
<dbReference type="PANTHER" id="PTHR23501:SF149">
    <property type="entry name" value="MULTIDRUG TRANSPORTER, PUTATIVE (AFU_ORTHOLOGUE AFUA_5G10430)-RELATED"/>
    <property type="match status" value="1"/>
</dbReference>
<feature type="transmembrane region" description="Helical" evidence="6">
    <location>
        <begin position="525"/>
        <end position="546"/>
    </location>
</feature>
<protein>
    <recommendedName>
        <fullName evidence="7">Major facilitator superfamily (MFS) profile domain-containing protein</fullName>
    </recommendedName>
</protein>
<feature type="transmembrane region" description="Helical" evidence="6">
    <location>
        <begin position="284"/>
        <end position="303"/>
    </location>
</feature>
<feature type="transmembrane region" description="Helical" evidence="6">
    <location>
        <begin position="154"/>
        <end position="175"/>
    </location>
</feature>
<evidence type="ECO:0000313" key="8">
    <source>
        <dbReference type="EMBL" id="OJJ37087.1"/>
    </source>
</evidence>
<dbReference type="GeneID" id="63746494"/>
<feature type="transmembrane region" description="Helical" evidence="6">
    <location>
        <begin position="258"/>
        <end position="278"/>
    </location>
</feature>
<comment type="subcellular location">
    <subcellularLocation>
        <location evidence="1">Membrane</location>
        <topology evidence="1">Multi-pass membrane protein</topology>
    </subcellularLocation>
</comment>
<evidence type="ECO:0000256" key="1">
    <source>
        <dbReference type="ARBA" id="ARBA00004141"/>
    </source>
</evidence>
<feature type="transmembrane region" description="Helical" evidence="6">
    <location>
        <begin position="98"/>
        <end position="120"/>
    </location>
</feature>
<dbReference type="Proteomes" id="UP000184383">
    <property type="component" value="Unassembled WGS sequence"/>
</dbReference>
<dbReference type="SUPFAM" id="SSF103473">
    <property type="entry name" value="MFS general substrate transporter"/>
    <property type="match status" value="1"/>
</dbReference>
<evidence type="ECO:0000313" key="9">
    <source>
        <dbReference type="Proteomes" id="UP000184383"/>
    </source>
</evidence>
<proteinExistence type="predicted"/>
<feature type="transmembrane region" description="Helical" evidence="6">
    <location>
        <begin position="216"/>
        <end position="237"/>
    </location>
</feature>
<dbReference type="Gene3D" id="1.20.1720.10">
    <property type="entry name" value="Multidrug resistance protein D"/>
    <property type="match status" value="1"/>
</dbReference>
<dbReference type="Gene3D" id="1.20.1250.20">
    <property type="entry name" value="MFS general substrate transporter like domains"/>
    <property type="match status" value="1"/>
</dbReference>
<keyword evidence="2 6" id="KW-0812">Transmembrane</keyword>